<dbReference type="Gene3D" id="2.60.40.1120">
    <property type="entry name" value="Carboxypeptidase-like, regulatory domain"/>
    <property type="match status" value="1"/>
</dbReference>
<dbReference type="Proteomes" id="UP000244677">
    <property type="component" value="Chromosome"/>
</dbReference>
<dbReference type="OrthoDB" id="9812892at2"/>
<proteinExistence type="predicted"/>
<reference evidence="1 2" key="1">
    <citation type="submission" date="2017-04" db="EMBL/GenBank/DDBJ databases">
        <title>Complete genome sequence of Flavobacterium kingsejong AJ004.</title>
        <authorList>
            <person name="Lee P.C."/>
        </authorList>
    </citation>
    <scope>NUCLEOTIDE SEQUENCE [LARGE SCALE GENOMIC DNA]</scope>
    <source>
        <strain evidence="1 2">AJ004</strain>
    </source>
</reference>
<dbReference type="AlphaFoldDB" id="A0A2S1LN97"/>
<evidence type="ECO:0000313" key="2">
    <source>
        <dbReference type="Proteomes" id="UP000244677"/>
    </source>
</evidence>
<dbReference type="EMBL" id="CP020919">
    <property type="protein sequence ID" value="AWG25096.1"/>
    <property type="molecule type" value="Genomic_DNA"/>
</dbReference>
<dbReference type="KEGG" id="fki:FK004_07540"/>
<dbReference type="Pfam" id="PF13620">
    <property type="entry name" value="CarboxypepD_reg"/>
    <property type="match status" value="1"/>
</dbReference>
<evidence type="ECO:0000313" key="1">
    <source>
        <dbReference type="EMBL" id="AWG25096.1"/>
    </source>
</evidence>
<dbReference type="SUPFAM" id="SSF49464">
    <property type="entry name" value="Carboxypeptidase regulatory domain-like"/>
    <property type="match status" value="1"/>
</dbReference>
<dbReference type="RefSeq" id="WP_108736700.1">
    <property type="nucleotide sequence ID" value="NZ_CP020919.1"/>
</dbReference>
<name>A0A2S1LN97_9FLAO</name>
<accession>A0A2S1LN97</accession>
<evidence type="ECO:0008006" key="3">
    <source>
        <dbReference type="Google" id="ProtNLM"/>
    </source>
</evidence>
<keyword evidence="2" id="KW-1185">Reference proteome</keyword>
<gene>
    <name evidence="1" type="ORF">FK004_07540</name>
</gene>
<protein>
    <recommendedName>
        <fullName evidence="3">Carboxypeptidase regulatory-like domain-containing protein</fullName>
    </recommendedName>
</protein>
<dbReference type="InterPro" id="IPR008969">
    <property type="entry name" value="CarboxyPept-like_regulatory"/>
</dbReference>
<sequence length="303" mass="34446">MDSKQRAKLKMYRTIERFGAENAERVAMIPLFEDAFRLFTTRVAAIGYATQQGEMVLKGLQDGVPVREILCRAGADLAAAIAIYARQQQDKELEQQADCTFFELIYSMDQEMNAKLAHIHKTGMSRLSELQGAGITEGLFELFGKLLESYRKHSGKIRNPAGVRREIRMRQYYLFEEAEKVLKQRLDKTIQLYKEAHPEFVYNYKYSRLNLYPSCPSTQITGTVRCNQKKIPIPGALFRIESEGLSTHTDLGGRYHIKEIPEGIVTIIVDAPGYVKSRNNGILIKRGLIAHLDIAITPQQIES</sequence>
<organism evidence="1 2">
    <name type="scientific">Flavobacterium kingsejongi</name>
    <dbReference type="NCBI Taxonomy" id="1678728"/>
    <lineage>
        <taxon>Bacteria</taxon>
        <taxon>Pseudomonadati</taxon>
        <taxon>Bacteroidota</taxon>
        <taxon>Flavobacteriia</taxon>
        <taxon>Flavobacteriales</taxon>
        <taxon>Flavobacteriaceae</taxon>
        <taxon>Flavobacterium</taxon>
    </lineage>
</organism>